<dbReference type="AlphaFoldDB" id="A0A3B0A4M3"/>
<protein>
    <submittedName>
        <fullName evidence="1">Uncharacterized protein</fullName>
    </submittedName>
</protein>
<keyword evidence="2" id="KW-1185">Reference proteome</keyword>
<gene>
    <name evidence="1" type="ORF">D7193_12120</name>
</gene>
<accession>A0A3B0A4M3</accession>
<dbReference type="Proteomes" id="UP000279968">
    <property type="component" value="Unassembled WGS sequence"/>
</dbReference>
<dbReference type="EMBL" id="RBAN01000002">
    <property type="protein sequence ID" value="RKN55399.1"/>
    <property type="molecule type" value="Genomic_DNA"/>
</dbReference>
<dbReference type="OrthoDB" id="9757917at2"/>
<name>A0A3B0A4M3_9ACTN</name>
<sequence>MVLESYIKRIDPAGHKSWRGPQEASMVDTLLVAAADARKFVTALAGKDHNFVHDLLDTDGHVDCCYLADVGRTGPRCYHRHDRFQPIEAAGWQTVHHGRTVEAYAWEGNIRDCSIGETATALLPSTLIQQQADLTFDMRGPIWLDPTGTPVFAYHQQDGNDSKGMPVRASYLSEFLAQHQLELIVLHWFERMNLTGDYEGPFPSITANVAARLTPDLTIHAGKIRREERDLG</sequence>
<organism evidence="1 2">
    <name type="scientific">Micromonospora costi</name>
    <dbReference type="NCBI Taxonomy" id="1530042"/>
    <lineage>
        <taxon>Bacteria</taxon>
        <taxon>Bacillati</taxon>
        <taxon>Actinomycetota</taxon>
        <taxon>Actinomycetes</taxon>
        <taxon>Micromonosporales</taxon>
        <taxon>Micromonosporaceae</taxon>
        <taxon>Micromonospora</taxon>
    </lineage>
</organism>
<dbReference type="RefSeq" id="WP_120779588.1">
    <property type="nucleotide sequence ID" value="NZ_JBHLUP010000002.1"/>
</dbReference>
<proteinExistence type="predicted"/>
<reference evidence="1 2" key="1">
    <citation type="journal article" date="2015" name="Int. J. Syst. Evol. Microbiol.">
        <title>Micromonospora costi sp. nov., isolated from a leaf of Costus speciosus.</title>
        <authorList>
            <person name="Thawai C."/>
        </authorList>
    </citation>
    <scope>NUCLEOTIDE SEQUENCE [LARGE SCALE GENOMIC DNA]</scope>
    <source>
        <strain evidence="1 2">CS1-12</strain>
    </source>
</reference>
<evidence type="ECO:0000313" key="2">
    <source>
        <dbReference type="Proteomes" id="UP000279968"/>
    </source>
</evidence>
<comment type="caution">
    <text evidence="1">The sequence shown here is derived from an EMBL/GenBank/DDBJ whole genome shotgun (WGS) entry which is preliminary data.</text>
</comment>
<evidence type="ECO:0000313" key="1">
    <source>
        <dbReference type="EMBL" id="RKN55399.1"/>
    </source>
</evidence>